<gene>
    <name evidence="1" type="ORF">CQR37_07200</name>
</gene>
<evidence type="ECO:0000313" key="2">
    <source>
        <dbReference type="Proteomes" id="UP000224303"/>
    </source>
</evidence>
<dbReference type="AlphaFoldDB" id="A0A2G0EB52"/>
<sequence>MTTEGDVIKLKVPYPNISSGLVRKSHMYIYAERKDIGKGLFVCTSKKPKHVRENVPPFNRFEISPDNTLPRMKSPFTMTTLVDCDRLFFLNGVSISVNLLTNPRCVCKEYLENILRIKEENKKCDTVILDASEMVSLNPLLNLKVSNSNIPLSS</sequence>
<dbReference type="EMBL" id="PCGC01000012">
    <property type="protein sequence ID" value="PHL21727.1"/>
    <property type="molecule type" value="Genomic_DNA"/>
</dbReference>
<organism evidence="1 2">
    <name type="scientific">Enterococcus faecium</name>
    <name type="common">Streptococcus faecium</name>
    <dbReference type="NCBI Taxonomy" id="1352"/>
    <lineage>
        <taxon>Bacteria</taxon>
        <taxon>Bacillati</taxon>
        <taxon>Bacillota</taxon>
        <taxon>Bacilli</taxon>
        <taxon>Lactobacillales</taxon>
        <taxon>Enterococcaceae</taxon>
        <taxon>Enterococcus</taxon>
    </lineage>
</organism>
<dbReference type="Proteomes" id="UP000224303">
    <property type="component" value="Unassembled WGS sequence"/>
</dbReference>
<proteinExistence type="predicted"/>
<dbReference type="RefSeq" id="WP_072538560.1">
    <property type="nucleotide sequence ID" value="NZ_PCGC01000012.1"/>
</dbReference>
<accession>A0A2G0EB52</accession>
<comment type="caution">
    <text evidence="1">The sequence shown here is derived from an EMBL/GenBank/DDBJ whole genome shotgun (WGS) entry which is preliminary data.</text>
</comment>
<name>A0A2G0EB52_ENTFC</name>
<protein>
    <submittedName>
        <fullName evidence="1">Uncharacterized protein</fullName>
    </submittedName>
</protein>
<evidence type="ECO:0000313" key="1">
    <source>
        <dbReference type="EMBL" id="PHL21727.1"/>
    </source>
</evidence>
<reference evidence="1 2" key="1">
    <citation type="submission" date="2017-10" db="EMBL/GenBank/DDBJ databases">
        <title>Draft genomes of the Enterococcus faecium isolated from human feces before and after Helicobacter pylori eradication therapy.</title>
        <authorList>
            <person name="Prianichniikov N.A."/>
            <person name="Glushchenko O.E."/>
            <person name="Malakhova M.V."/>
        </authorList>
    </citation>
    <scope>NUCLEOTIDE SEQUENCE [LARGE SCALE GENOMIC DNA]</scope>
    <source>
        <strain evidence="1 2">Hp_5-7</strain>
    </source>
</reference>